<dbReference type="PANTHER" id="PTHR31881">
    <property type="match status" value="1"/>
</dbReference>
<dbReference type="EMBL" id="CP133616">
    <property type="protein sequence ID" value="WMV29399.1"/>
    <property type="molecule type" value="Genomic_DNA"/>
</dbReference>
<keyword evidence="3" id="KW-1185">Reference proteome</keyword>
<accession>A0AAF0QSD0</accession>
<name>A0AAF0QSD0_SOLVR</name>
<evidence type="ECO:0000313" key="3">
    <source>
        <dbReference type="Proteomes" id="UP001234989"/>
    </source>
</evidence>
<evidence type="ECO:0000256" key="1">
    <source>
        <dbReference type="SAM" id="Coils"/>
    </source>
</evidence>
<gene>
    <name evidence="2" type="ORF">MTR67_022784</name>
</gene>
<feature type="coiled-coil region" evidence="1">
    <location>
        <begin position="122"/>
        <end position="153"/>
    </location>
</feature>
<evidence type="ECO:0000313" key="2">
    <source>
        <dbReference type="EMBL" id="WMV29399.1"/>
    </source>
</evidence>
<feature type="non-terminal residue" evidence="2">
    <location>
        <position position="1"/>
    </location>
</feature>
<keyword evidence="1" id="KW-0175">Coiled coil</keyword>
<dbReference type="Pfam" id="PF03004">
    <property type="entry name" value="Transposase_24"/>
    <property type="match status" value="1"/>
</dbReference>
<sequence>KMSETNTKNRKKLTNPHTAGKKSFSLICNKLENETETVSTKEIFVVTRTRKPGRLYKTSNENTNSKIAEMEEIETQMDTNDQSVDAFSAVIGPEHPGCLRLYGVGVTKTTLKRKAGNSEQPLNVTNDVVQQMQERIQKMEKQMEEQKKTVRQEVFTDVISQLQHAGLIDRNILATLSIPSPRETCNFAQAADQG</sequence>
<protein>
    <submittedName>
        <fullName evidence="2">Uncharacterized protein</fullName>
    </submittedName>
</protein>
<dbReference type="InterPro" id="IPR004252">
    <property type="entry name" value="Probable_transposase_24"/>
</dbReference>
<dbReference type="Proteomes" id="UP001234989">
    <property type="component" value="Chromosome 5"/>
</dbReference>
<proteinExistence type="predicted"/>
<dbReference type="PANTHER" id="PTHR31881:SF6">
    <property type="entry name" value="OS09G0494600 PROTEIN"/>
    <property type="match status" value="1"/>
</dbReference>
<dbReference type="AlphaFoldDB" id="A0AAF0QSD0"/>
<organism evidence="2 3">
    <name type="scientific">Solanum verrucosum</name>
    <dbReference type="NCBI Taxonomy" id="315347"/>
    <lineage>
        <taxon>Eukaryota</taxon>
        <taxon>Viridiplantae</taxon>
        <taxon>Streptophyta</taxon>
        <taxon>Embryophyta</taxon>
        <taxon>Tracheophyta</taxon>
        <taxon>Spermatophyta</taxon>
        <taxon>Magnoliopsida</taxon>
        <taxon>eudicotyledons</taxon>
        <taxon>Gunneridae</taxon>
        <taxon>Pentapetalae</taxon>
        <taxon>asterids</taxon>
        <taxon>lamiids</taxon>
        <taxon>Solanales</taxon>
        <taxon>Solanaceae</taxon>
        <taxon>Solanoideae</taxon>
        <taxon>Solaneae</taxon>
        <taxon>Solanum</taxon>
    </lineage>
</organism>
<reference evidence="2" key="1">
    <citation type="submission" date="2023-08" db="EMBL/GenBank/DDBJ databases">
        <title>A de novo genome assembly of Solanum verrucosum Schlechtendal, a Mexican diploid species geographically isolated from the other diploid A-genome species in potato relatives.</title>
        <authorList>
            <person name="Hosaka K."/>
        </authorList>
    </citation>
    <scope>NUCLEOTIDE SEQUENCE</scope>
    <source>
        <tissue evidence="2">Young leaves</tissue>
    </source>
</reference>